<dbReference type="RefSeq" id="WP_133317049.1">
    <property type="nucleotide sequence ID" value="NZ_SMTL01000003.1"/>
</dbReference>
<evidence type="ECO:0000313" key="3">
    <source>
        <dbReference type="EMBL" id="TDK35628.1"/>
    </source>
</evidence>
<keyword evidence="4" id="KW-1185">Reference proteome</keyword>
<organism evidence="3 4">
    <name type="scientific">Rhizobium deserti</name>
    <dbReference type="NCBI Taxonomy" id="2547961"/>
    <lineage>
        <taxon>Bacteria</taxon>
        <taxon>Pseudomonadati</taxon>
        <taxon>Pseudomonadota</taxon>
        <taxon>Alphaproteobacteria</taxon>
        <taxon>Hyphomicrobiales</taxon>
        <taxon>Rhizobiaceae</taxon>
        <taxon>Rhizobium/Agrobacterium group</taxon>
        <taxon>Rhizobium</taxon>
    </lineage>
</organism>
<keyword evidence="1" id="KW-1133">Transmembrane helix</keyword>
<dbReference type="InterPro" id="IPR003848">
    <property type="entry name" value="DUF218"/>
</dbReference>
<evidence type="ECO:0000313" key="4">
    <source>
        <dbReference type="Proteomes" id="UP000295238"/>
    </source>
</evidence>
<feature type="transmembrane region" description="Helical" evidence="1">
    <location>
        <begin position="39"/>
        <end position="61"/>
    </location>
</feature>
<dbReference type="GO" id="GO:0000270">
    <property type="term" value="P:peptidoglycan metabolic process"/>
    <property type="evidence" value="ECO:0007669"/>
    <property type="project" value="TreeGrafter"/>
</dbReference>
<dbReference type="Gene3D" id="3.40.50.620">
    <property type="entry name" value="HUPs"/>
    <property type="match status" value="1"/>
</dbReference>
<reference evidence="3 4" key="1">
    <citation type="submission" date="2019-03" db="EMBL/GenBank/DDBJ databases">
        <title>Rhizobium sp. nov., an bacterium isolated from biocrust in Mu Us Desert.</title>
        <authorList>
            <person name="Lixiong L."/>
        </authorList>
    </citation>
    <scope>NUCLEOTIDE SEQUENCE [LARGE SCALE GENOMIC DNA]</scope>
    <source>
        <strain evidence="3 4">SPY-1</strain>
    </source>
</reference>
<keyword evidence="1" id="KW-0472">Membrane</keyword>
<gene>
    <name evidence="3" type="ORF">E2F50_15510</name>
</gene>
<dbReference type="CDD" id="cd06259">
    <property type="entry name" value="YdcF-like"/>
    <property type="match status" value="1"/>
</dbReference>
<dbReference type="GO" id="GO:0005886">
    <property type="term" value="C:plasma membrane"/>
    <property type="evidence" value="ECO:0007669"/>
    <property type="project" value="TreeGrafter"/>
</dbReference>
<protein>
    <submittedName>
        <fullName evidence="3">YdcF family protein</fullName>
    </submittedName>
</protein>
<dbReference type="PANTHER" id="PTHR30336:SF4">
    <property type="entry name" value="ENVELOPE BIOGENESIS FACTOR ELYC"/>
    <property type="match status" value="1"/>
</dbReference>
<dbReference type="InterPro" id="IPR014729">
    <property type="entry name" value="Rossmann-like_a/b/a_fold"/>
</dbReference>
<dbReference type="GO" id="GO:0043164">
    <property type="term" value="P:Gram-negative-bacterium-type cell wall biogenesis"/>
    <property type="evidence" value="ECO:0007669"/>
    <property type="project" value="TreeGrafter"/>
</dbReference>
<dbReference type="InterPro" id="IPR051599">
    <property type="entry name" value="Cell_Envelope_Assoc"/>
</dbReference>
<comment type="caution">
    <text evidence="3">The sequence shown here is derived from an EMBL/GenBank/DDBJ whole genome shotgun (WGS) entry which is preliminary data.</text>
</comment>
<dbReference type="Proteomes" id="UP000295238">
    <property type="component" value="Unassembled WGS sequence"/>
</dbReference>
<feature type="domain" description="DUF218" evidence="2">
    <location>
        <begin position="81"/>
        <end position="245"/>
    </location>
</feature>
<dbReference type="OrthoDB" id="9809813at2"/>
<dbReference type="EMBL" id="SMTL01000003">
    <property type="protein sequence ID" value="TDK35628.1"/>
    <property type="molecule type" value="Genomic_DNA"/>
</dbReference>
<sequence>MFLLSKLVWLAAQPLSIAFLLTVLGGVFALLGLRKLGGFAALAAALMLFVTLYTTVGALALQTLENRYPKPVADPSNPFCMIVLGGAIETQVVTSRGGVEFNQAADRFVEAARLALRYPQARILISGGDGSFSGVYEGEAQASERFFAGLGIQADRLVKENSSRTTYENTAYTTALLKTEGLQNCLLITSAFHMPRALALFAKAGIAVTAWPVDYRTSGKVEAGFDFTQPALNAQLSSTAAREWMAIAGYYLAGRIDGIRP</sequence>
<keyword evidence="1" id="KW-0812">Transmembrane</keyword>
<evidence type="ECO:0000256" key="1">
    <source>
        <dbReference type="SAM" id="Phobius"/>
    </source>
</evidence>
<evidence type="ECO:0000259" key="2">
    <source>
        <dbReference type="Pfam" id="PF02698"/>
    </source>
</evidence>
<dbReference type="AlphaFoldDB" id="A0A4V3APC7"/>
<dbReference type="Pfam" id="PF02698">
    <property type="entry name" value="DUF218"/>
    <property type="match status" value="1"/>
</dbReference>
<feature type="transmembrane region" description="Helical" evidence="1">
    <location>
        <begin position="7"/>
        <end position="33"/>
    </location>
</feature>
<proteinExistence type="predicted"/>
<dbReference type="PANTHER" id="PTHR30336">
    <property type="entry name" value="INNER MEMBRANE PROTEIN, PROBABLE PERMEASE"/>
    <property type="match status" value="1"/>
</dbReference>
<accession>A0A4V3APC7</accession>
<name>A0A4V3APC7_9HYPH</name>